<feature type="transmembrane region" description="Helical" evidence="6">
    <location>
        <begin position="724"/>
        <end position="749"/>
    </location>
</feature>
<evidence type="ECO:0000256" key="6">
    <source>
        <dbReference type="SAM" id="Phobius"/>
    </source>
</evidence>
<protein>
    <submittedName>
        <fullName evidence="8">ABC transporter permease</fullName>
    </submittedName>
</protein>
<comment type="subcellular location">
    <subcellularLocation>
        <location evidence="1">Cell membrane</location>
        <topology evidence="1">Multi-pass membrane protein</topology>
    </subcellularLocation>
</comment>
<feature type="transmembrane region" description="Helical" evidence="6">
    <location>
        <begin position="686"/>
        <end position="712"/>
    </location>
</feature>
<proteinExistence type="predicted"/>
<dbReference type="RefSeq" id="WP_208288274.1">
    <property type="nucleotide sequence ID" value="NZ_CP074404.1"/>
</dbReference>
<accession>A0ABS3SC58</accession>
<evidence type="ECO:0000256" key="2">
    <source>
        <dbReference type="ARBA" id="ARBA00022475"/>
    </source>
</evidence>
<keyword evidence="4 6" id="KW-1133">Transmembrane helix</keyword>
<feature type="transmembrane region" description="Helical" evidence="6">
    <location>
        <begin position="639"/>
        <end position="659"/>
    </location>
</feature>
<evidence type="ECO:0000313" key="8">
    <source>
        <dbReference type="EMBL" id="MBO3083335.1"/>
    </source>
</evidence>
<dbReference type="InterPro" id="IPR003838">
    <property type="entry name" value="ABC3_permease_C"/>
</dbReference>
<evidence type="ECO:0000256" key="4">
    <source>
        <dbReference type="ARBA" id="ARBA00022989"/>
    </source>
</evidence>
<dbReference type="PANTHER" id="PTHR30287:SF2">
    <property type="entry name" value="BLL1001 PROTEIN"/>
    <property type="match status" value="1"/>
</dbReference>
<feature type="transmembrane region" description="Helical" evidence="6">
    <location>
        <begin position="366"/>
        <end position="386"/>
    </location>
</feature>
<comment type="caution">
    <text evidence="8">The sequence shown here is derived from an EMBL/GenBank/DDBJ whole genome shotgun (WGS) entry which is preliminary data.</text>
</comment>
<feature type="transmembrane region" description="Helical" evidence="6">
    <location>
        <begin position="192"/>
        <end position="217"/>
    </location>
</feature>
<dbReference type="EMBL" id="JAGFBM010000001">
    <property type="protein sequence ID" value="MBO3083335.1"/>
    <property type="molecule type" value="Genomic_DNA"/>
</dbReference>
<evidence type="ECO:0000256" key="3">
    <source>
        <dbReference type="ARBA" id="ARBA00022692"/>
    </source>
</evidence>
<evidence type="ECO:0000256" key="5">
    <source>
        <dbReference type="ARBA" id="ARBA00023136"/>
    </source>
</evidence>
<evidence type="ECO:0000313" key="9">
    <source>
        <dbReference type="Proteomes" id="UP000678317"/>
    </source>
</evidence>
<dbReference type="Proteomes" id="UP000678317">
    <property type="component" value="Unassembled WGS sequence"/>
</dbReference>
<evidence type="ECO:0000259" key="7">
    <source>
        <dbReference type="Pfam" id="PF02687"/>
    </source>
</evidence>
<feature type="transmembrane region" description="Helical" evidence="6">
    <location>
        <begin position="333"/>
        <end position="354"/>
    </location>
</feature>
<evidence type="ECO:0000256" key="1">
    <source>
        <dbReference type="ARBA" id="ARBA00004651"/>
    </source>
</evidence>
<organism evidence="8 9">
    <name type="scientific">Cellulomonas fengjieae</name>
    <dbReference type="NCBI Taxonomy" id="2819978"/>
    <lineage>
        <taxon>Bacteria</taxon>
        <taxon>Bacillati</taxon>
        <taxon>Actinomycetota</taxon>
        <taxon>Actinomycetes</taxon>
        <taxon>Micrococcales</taxon>
        <taxon>Cellulomonadaceae</taxon>
        <taxon>Cellulomonas</taxon>
    </lineage>
</organism>
<sequence length="761" mass="77736">MSRGRSSRLTELTLGMRMSVSGGRSGWARLALVATGIGIGVAMLLLVASVPNVLDTRATRDAARSPGTPVAERGDDTILVKRMFSEVGAENVVGHLLQPEGPRAPLPPGVDRSLAPGEALLSPALLRLLEGPGGDVLEGRWGDRVVGTIAPDGLVGPQELRVYVGTDQLTEANATRVDRFGKGLAGAGGTDAAGLLVALVGLTALLVPVAGFITTAVRFGGESRDRRLAAVRLVGADAATTRRIAAGETLVGALGGLVVGAALFAAVRAVIPPLIPPSLSFHGDHLRPAPALAALVAVLVPVASVLVTRSALRHVVVEPLGVVRRSTVVRRRLWWRVALPVAGLALLVLPLVTGGRGAYVGDGQQLVLPGMVLLLVGVALLLPWFVDVTVHRLRPGGLAWDLAVRRLQLESGTAVRAVSAVVVSVASLIAMHGMLAADMGMPGLDGDRFEAQVYDDRPGSNGAQWATELAGTAGVVGVETQLIGHVEPVADGEAIMLVVGSCAAFTSRTGVPGCADGDAMVVAPPGADAPAAGTAYVVGEPGSPTWTLPADTATVEPTEHEFEGPPAYLFATPGALADAGVVPSDSNFQANVVVVLDRDVEDAAEHVRTAVAKIDPSAMVAVNDPEAISPMGAAIRQGLLLGTVALLTVVGASLLVNVAEQLRERRRPLAVLAAFGTRRSTLGLSVLYQVTVPVALGLTLAVVVGAGLALLLQAGSGMPLSIDWAGITFTASGAAIVVLLATAATLPLVGRLTRPTGLQGE</sequence>
<gene>
    <name evidence="8" type="ORF">J4035_01680</name>
</gene>
<dbReference type="InterPro" id="IPR038766">
    <property type="entry name" value="Membrane_comp_ABC_pdt"/>
</dbReference>
<name>A0ABS3SC58_9CELL</name>
<reference evidence="8 9" key="1">
    <citation type="submission" date="2021-03" db="EMBL/GenBank/DDBJ databases">
        <title>novel species in genus Cellulomonas.</title>
        <authorList>
            <person name="Zhang G."/>
        </authorList>
    </citation>
    <scope>NUCLEOTIDE SEQUENCE [LARGE SCALE GENOMIC DNA]</scope>
    <source>
        <strain evidence="9">zg-ZUI188</strain>
    </source>
</reference>
<feature type="domain" description="ABC3 transporter permease C-terminal" evidence="7">
    <location>
        <begin position="205"/>
        <end position="312"/>
    </location>
</feature>
<feature type="transmembrane region" description="Helical" evidence="6">
    <location>
        <begin position="414"/>
        <end position="435"/>
    </location>
</feature>
<keyword evidence="3 6" id="KW-0812">Transmembrane</keyword>
<feature type="transmembrane region" description="Helical" evidence="6">
    <location>
        <begin position="250"/>
        <end position="271"/>
    </location>
</feature>
<keyword evidence="2" id="KW-1003">Cell membrane</keyword>
<keyword evidence="5 6" id="KW-0472">Membrane</keyword>
<keyword evidence="9" id="KW-1185">Reference proteome</keyword>
<feature type="domain" description="ABC3 transporter permease C-terminal" evidence="7">
    <location>
        <begin position="644"/>
        <end position="746"/>
    </location>
</feature>
<dbReference type="PANTHER" id="PTHR30287">
    <property type="entry name" value="MEMBRANE COMPONENT OF PREDICTED ABC SUPERFAMILY METABOLITE UPTAKE TRANSPORTER"/>
    <property type="match status" value="1"/>
</dbReference>
<dbReference type="Pfam" id="PF02687">
    <property type="entry name" value="FtsX"/>
    <property type="match status" value="2"/>
</dbReference>
<feature type="transmembrane region" description="Helical" evidence="6">
    <location>
        <begin position="26"/>
        <end position="48"/>
    </location>
</feature>
<feature type="transmembrane region" description="Helical" evidence="6">
    <location>
        <begin position="291"/>
        <end position="312"/>
    </location>
</feature>